<keyword evidence="3" id="KW-1185">Reference proteome</keyword>
<dbReference type="HOGENOM" id="CLU_010194_44_4_1"/>
<dbReference type="PANTHER" id="PTHR43157">
    <property type="entry name" value="PHOSPHATIDYLINOSITOL-GLYCAN BIOSYNTHESIS CLASS F PROTEIN-RELATED"/>
    <property type="match status" value="1"/>
</dbReference>
<dbReference type="SUPFAM" id="SSF51735">
    <property type="entry name" value="NAD(P)-binding Rossmann-fold domains"/>
    <property type="match status" value="1"/>
</dbReference>
<dbReference type="PRINTS" id="PR00081">
    <property type="entry name" value="GDHRDH"/>
</dbReference>
<evidence type="ECO:0000313" key="3">
    <source>
        <dbReference type="Proteomes" id="UP000028045"/>
    </source>
</evidence>
<organism evidence="2 3">
    <name type="scientific">Stachybotrys chartarum (strain CBS 109288 / IBT 7711)</name>
    <name type="common">Toxic black mold</name>
    <name type="synonym">Stilbospora chartarum</name>
    <dbReference type="NCBI Taxonomy" id="1280523"/>
    <lineage>
        <taxon>Eukaryota</taxon>
        <taxon>Fungi</taxon>
        <taxon>Dikarya</taxon>
        <taxon>Ascomycota</taxon>
        <taxon>Pezizomycotina</taxon>
        <taxon>Sordariomycetes</taxon>
        <taxon>Hypocreomycetidae</taxon>
        <taxon>Hypocreales</taxon>
        <taxon>Stachybotryaceae</taxon>
        <taxon>Stachybotrys</taxon>
    </lineage>
</organism>
<dbReference type="GO" id="GO:0016491">
    <property type="term" value="F:oxidoreductase activity"/>
    <property type="evidence" value="ECO:0007669"/>
    <property type="project" value="UniProtKB-KW"/>
</dbReference>
<sequence length="332" mass="36018">MSLIKQQLMDLPITLGPEDCRGKTYIVTGANGGLGFECAKHLIEFEAQHVILAVRSPSKGKEALAQIEAATGRVGVGEVWDLDMASYASVQRFADRVKNNLDRIDGLVLNAAVNNNEWEVAEGLEISLTVNVVSTMLLAILLLPYMSHCAQAFGVRSSITTVSSGLAFNRQCDLNKLGHGNVFHDLSDPTKWSMDGMNRYSLSKLLLIFSIKELCALAPVHRTSVTVNQINPGVCKTGLMNNSGGVTKITVGALRNVLGREPEVGSRTLLHGISAGPQSHGTYSNNCQITDDMKKKQFQDEKGKKLSERVWTDLCAELDRVAPGCVEKALHA</sequence>
<evidence type="ECO:0000256" key="1">
    <source>
        <dbReference type="ARBA" id="ARBA00023002"/>
    </source>
</evidence>
<protein>
    <submittedName>
        <fullName evidence="2">Uncharacterized protein</fullName>
    </submittedName>
</protein>
<proteinExistence type="predicted"/>
<dbReference type="Pfam" id="PF00106">
    <property type="entry name" value="adh_short"/>
    <property type="match status" value="1"/>
</dbReference>
<keyword evidence="1" id="KW-0560">Oxidoreductase</keyword>
<dbReference type="EMBL" id="KL648645">
    <property type="protein sequence ID" value="KEY66783.1"/>
    <property type="molecule type" value="Genomic_DNA"/>
</dbReference>
<reference evidence="2 3" key="1">
    <citation type="journal article" date="2014" name="BMC Genomics">
        <title>Comparative genome sequencing reveals chemotype-specific gene clusters in the toxigenic black mold Stachybotrys.</title>
        <authorList>
            <person name="Semeiks J."/>
            <person name="Borek D."/>
            <person name="Otwinowski Z."/>
            <person name="Grishin N.V."/>
        </authorList>
    </citation>
    <scope>NUCLEOTIDE SEQUENCE [LARGE SCALE GENOMIC DNA]</scope>
    <source>
        <strain evidence="3">CBS 109288 / IBT 7711</strain>
    </source>
</reference>
<dbReference type="InterPro" id="IPR036291">
    <property type="entry name" value="NAD(P)-bd_dom_sf"/>
</dbReference>
<name>A0A084ANA4_STACB</name>
<dbReference type="Gene3D" id="3.40.50.720">
    <property type="entry name" value="NAD(P)-binding Rossmann-like Domain"/>
    <property type="match status" value="1"/>
</dbReference>
<dbReference type="AlphaFoldDB" id="A0A084ANA4"/>
<dbReference type="Proteomes" id="UP000028045">
    <property type="component" value="Unassembled WGS sequence"/>
</dbReference>
<gene>
    <name evidence="2" type="ORF">S7711_07955</name>
</gene>
<accession>A0A084ANA4</accession>
<dbReference type="InterPro" id="IPR002347">
    <property type="entry name" value="SDR_fam"/>
</dbReference>
<evidence type="ECO:0000313" key="2">
    <source>
        <dbReference type="EMBL" id="KEY66783.1"/>
    </source>
</evidence>
<dbReference type="PANTHER" id="PTHR43157:SF61">
    <property type="entry name" value="DEHYDROGENASE_REDUCTASE FAMILY PROTEIN, PUTATIVE (AFU_ORTHOLOGUE AFUA_3G01250)-RELATED"/>
    <property type="match status" value="1"/>
</dbReference>
<dbReference type="OrthoDB" id="542013at2759"/>